<dbReference type="Proteomes" id="UP000005522">
    <property type="component" value="Plasmid pACA1.1"/>
</dbReference>
<organism evidence="2 3">
    <name type="scientific">Acidithiobacillus caldus (strain ATCC 51756 / DSM 8584 / KU)</name>
    <dbReference type="NCBI Taxonomy" id="637389"/>
    <lineage>
        <taxon>Bacteria</taxon>
        <taxon>Pseudomonadati</taxon>
        <taxon>Pseudomonadota</taxon>
        <taxon>Acidithiobacillia</taxon>
        <taxon>Acidithiobacillales</taxon>
        <taxon>Acidithiobacillaceae</taxon>
        <taxon>Acidithiobacillus</taxon>
    </lineage>
</organism>
<proteinExistence type="predicted"/>
<geneLocation type="plasmid" evidence="2 3">
    <name>pACA1.1</name>
</geneLocation>
<dbReference type="KEGG" id="acz:Acaty_1p0009"/>
<feature type="compositionally biased region" description="Basic and acidic residues" evidence="1">
    <location>
        <begin position="1"/>
        <end position="17"/>
    </location>
</feature>
<accession>A0A059ZZ59</accession>
<evidence type="ECO:0000313" key="2">
    <source>
        <dbReference type="EMBL" id="AIA56790.1"/>
    </source>
</evidence>
<dbReference type="HOGENOM" id="CLU_2730716_0_0_6"/>
<evidence type="ECO:0000256" key="1">
    <source>
        <dbReference type="SAM" id="MobiDB-lite"/>
    </source>
</evidence>
<protein>
    <submittedName>
        <fullName evidence="2">Uncharacterized protein</fullName>
    </submittedName>
</protein>
<name>A0A059ZZ59_ACICK</name>
<sequence>MRQEGKRSHLEHNEQHHLGSPCQVDQRQDELNRRNPVGRGSHGFRILGKGHFSHEQRPLRCKKPKELTLLG</sequence>
<dbReference type="AlphaFoldDB" id="A0A059ZZ59"/>
<keyword evidence="2" id="KW-0614">Plasmid</keyword>
<dbReference type="EMBL" id="CP005988">
    <property type="protein sequence ID" value="AIA56790.1"/>
    <property type="molecule type" value="Genomic_DNA"/>
</dbReference>
<feature type="region of interest" description="Disordered" evidence="1">
    <location>
        <begin position="1"/>
        <end position="71"/>
    </location>
</feature>
<gene>
    <name evidence="2" type="ORF">Acaty_1p0009</name>
</gene>
<reference evidence="2 3" key="1">
    <citation type="journal article" date="2009" name="J. Bacteriol.">
        <title>Draft genome sequence of the extremely acidophilic bacterium Acidithiobacillus caldus ATCC 51756 reveals metabolic versatility in the genus Acidithiobacillus.</title>
        <authorList>
            <person name="Valdes J."/>
            <person name="Quatrini R."/>
            <person name="Hallberg K."/>
            <person name="Dopson M."/>
            <person name="Valenzuela P.D."/>
            <person name="Holmes D.S."/>
        </authorList>
    </citation>
    <scope>NUCLEOTIDE SEQUENCE [LARGE SCALE GENOMIC DNA]</scope>
    <source>
        <strain evidence="3">ATCC 51756 / DSM 8584 / KU</strain>
        <plasmid evidence="2 3">pACA1.1</plasmid>
    </source>
</reference>
<evidence type="ECO:0000313" key="3">
    <source>
        <dbReference type="Proteomes" id="UP000005522"/>
    </source>
</evidence>